<dbReference type="AlphaFoldDB" id="A0A1D1UFJ7"/>
<dbReference type="STRING" id="947166.A0A1D1UFJ7"/>
<evidence type="ECO:0000256" key="1">
    <source>
        <dbReference type="ARBA" id="ARBA00001968"/>
    </source>
</evidence>
<dbReference type="GO" id="GO:0046872">
    <property type="term" value="F:metal ion binding"/>
    <property type="evidence" value="ECO:0007669"/>
    <property type="project" value="UniProtKB-KW"/>
</dbReference>
<dbReference type="Pfam" id="PF13359">
    <property type="entry name" value="DDE_Tnp_4"/>
    <property type="match status" value="1"/>
</dbReference>
<keyword evidence="5" id="KW-1185">Reference proteome</keyword>
<dbReference type="Proteomes" id="UP000186922">
    <property type="component" value="Unassembled WGS sequence"/>
</dbReference>
<comment type="cofactor">
    <cofactor evidence="1">
        <name>a divalent metal cation</name>
        <dbReference type="ChEBI" id="CHEBI:60240"/>
    </cofactor>
</comment>
<evidence type="ECO:0000259" key="3">
    <source>
        <dbReference type="Pfam" id="PF13359"/>
    </source>
</evidence>
<dbReference type="OrthoDB" id="2430314at2759"/>
<evidence type="ECO:0000256" key="2">
    <source>
        <dbReference type="ARBA" id="ARBA00022723"/>
    </source>
</evidence>
<organism evidence="4 5">
    <name type="scientific">Ramazzottius varieornatus</name>
    <name type="common">Water bear</name>
    <name type="synonym">Tardigrade</name>
    <dbReference type="NCBI Taxonomy" id="947166"/>
    <lineage>
        <taxon>Eukaryota</taxon>
        <taxon>Metazoa</taxon>
        <taxon>Ecdysozoa</taxon>
        <taxon>Tardigrada</taxon>
        <taxon>Eutardigrada</taxon>
        <taxon>Parachela</taxon>
        <taxon>Hypsibioidea</taxon>
        <taxon>Ramazzottiidae</taxon>
        <taxon>Ramazzottius</taxon>
    </lineage>
</organism>
<keyword evidence="2" id="KW-0479">Metal-binding</keyword>
<evidence type="ECO:0000313" key="5">
    <source>
        <dbReference type="Proteomes" id="UP000186922"/>
    </source>
</evidence>
<reference evidence="4 5" key="1">
    <citation type="journal article" date="2016" name="Nat. Commun.">
        <title>Extremotolerant tardigrade genome and improved radiotolerance of human cultured cells by tardigrade-unique protein.</title>
        <authorList>
            <person name="Hashimoto T."/>
            <person name="Horikawa D.D."/>
            <person name="Saito Y."/>
            <person name="Kuwahara H."/>
            <person name="Kozuka-Hata H."/>
            <person name="Shin-I T."/>
            <person name="Minakuchi Y."/>
            <person name="Ohishi K."/>
            <person name="Motoyama A."/>
            <person name="Aizu T."/>
            <person name="Enomoto A."/>
            <person name="Kondo K."/>
            <person name="Tanaka S."/>
            <person name="Hara Y."/>
            <person name="Koshikawa S."/>
            <person name="Sagara H."/>
            <person name="Miura T."/>
            <person name="Yokobori S."/>
            <person name="Miyagawa K."/>
            <person name="Suzuki Y."/>
            <person name="Kubo T."/>
            <person name="Oyama M."/>
            <person name="Kohara Y."/>
            <person name="Fujiyama A."/>
            <person name="Arakawa K."/>
            <person name="Katayama T."/>
            <person name="Toyoda A."/>
            <person name="Kunieda T."/>
        </authorList>
    </citation>
    <scope>NUCLEOTIDE SEQUENCE [LARGE SCALE GENOMIC DNA]</scope>
    <source>
        <strain evidence="4 5">YOKOZUNA-1</strain>
    </source>
</reference>
<comment type="caution">
    <text evidence="4">The sequence shown here is derived from an EMBL/GenBank/DDBJ whole genome shotgun (WGS) entry which is preliminary data.</text>
</comment>
<evidence type="ECO:0000313" key="4">
    <source>
        <dbReference type="EMBL" id="GAU88549.1"/>
    </source>
</evidence>
<protein>
    <recommendedName>
        <fullName evidence="3">DDE Tnp4 domain-containing protein</fullName>
    </recommendedName>
</protein>
<name>A0A1D1UFJ7_RAMVA</name>
<gene>
    <name evidence="4" type="primary">RvY_01231</name>
    <name evidence="4" type="synonym">RvY_01231.1</name>
    <name evidence="4" type="ORF">RvY_01231-1</name>
</gene>
<proteinExistence type="predicted"/>
<feature type="domain" description="DDE Tnp4" evidence="3">
    <location>
        <begin position="70"/>
        <end position="191"/>
    </location>
</feature>
<accession>A0A1D1UFJ7</accession>
<dbReference type="InterPro" id="IPR027806">
    <property type="entry name" value="HARBI1_dom"/>
</dbReference>
<sequence length="222" mass="25521">MELLVPSAAQSSTNDKCSVVINVFIAQNGSPWFFPMVGCEEIWIIFGSKLQAYTHSQSVHAIKSPHFLAGLILNLYGGQRGSMHDSRLLNESKILEELHEKQAGFVRKYVLYGDSGYAKKNGILHKSHSRIEIRLSKAKDQNTLMSKLRQSVEWCFKEVVTKFAFVDFRKQMKLYEKPVNRIYRVAVLLTNCHNCLYPNQTSRYFDLEPPSLFEYLSCSQED</sequence>
<dbReference type="EMBL" id="BDGG01000001">
    <property type="protein sequence ID" value="GAU88549.1"/>
    <property type="molecule type" value="Genomic_DNA"/>
</dbReference>